<accession>A0A1F2WQ65</accession>
<proteinExistence type="predicted"/>
<keyword evidence="3" id="KW-0630">Potassium</keyword>
<dbReference type="STRING" id="1797197.A2Y75_00155"/>
<feature type="domain" description="RCK C-terminal" evidence="6">
    <location>
        <begin position="136"/>
        <end position="215"/>
    </location>
</feature>
<evidence type="ECO:0000259" key="6">
    <source>
        <dbReference type="PROSITE" id="PS51202"/>
    </source>
</evidence>
<dbReference type="EMBL" id="MELK01000019">
    <property type="protein sequence ID" value="OFW58940.1"/>
    <property type="molecule type" value="Genomic_DNA"/>
</dbReference>
<name>A0A1F2WQ65_9ACTN</name>
<comment type="caution">
    <text evidence="7">The sequence shown here is derived from an EMBL/GenBank/DDBJ whole genome shotgun (WGS) entry which is preliminary data.</text>
</comment>
<dbReference type="PANTHER" id="PTHR43833:SF8">
    <property type="entry name" value="TRK SYSTEM POTASSIUM UPTAKE PROTEIN TRKA"/>
    <property type="match status" value="1"/>
</dbReference>
<evidence type="ECO:0000256" key="4">
    <source>
        <dbReference type="ARBA" id="ARBA00023027"/>
    </source>
</evidence>
<dbReference type="AlphaFoldDB" id="A0A1F2WQ65"/>
<dbReference type="GO" id="GO:0005886">
    <property type="term" value="C:plasma membrane"/>
    <property type="evidence" value="ECO:0007669"/>
    <property type="project" value="InterPro"/>
</dbReference>
<dbReference type="InterPro" id="IPR050721">
    <property type="entry name" value="Trk_Ktr_HKT_K-transport"/>
</dbReference>
<dbReference type="InterPro" id="IPR036721">
    <property type="entry name" value="RCK_C_sf"/>
</dbReference>
<dbReference type="SUPFAM" id="SSF51735">
    <property type="entry name" value="NAD(P)-binding Rossmann-fold domains"/>
    <property type="match status" value="1"/>
</dbReference>
<dbReference type="InterPro" id="IPR006037">
    <property type="entry name" value="RCK_C"/>
</dbReference>
<organism evidence="7 8">
    <name type="scientific">Candidatus Solincola sediminis</name>
    <dbReference type="NCBI Taxonomy" id="1797199"/>
    <lineage>
        <taxon>Bacteria</taxon>
        <taxon>Bacillati</taxon>
        <taxon>Actinomycetota</taxon>
        <taxon>Candidatus Geothermincolia</taxon>
        <taxon>Candidatus Geothermincolales</taxon>
        <taxon>Candidatus Geothermincolaceae</taxon>
        <taxon>Candidatus Solincola</taxon>
    </lineage>
</organism>
<reference evidence="7 8" key="1">
    <citation type="journal article" date="2016" name="Nat. Commun.">
        <title>Thousands of microbial genomes shed light on interconnected biogeochemical processes in an aquifer system.</title>
        <authorList>
            <person name="Anantharaman K."/>
            <person name="Brown C.T."/>
            <person name="Hug L.A."/>
            <person name="Sharon I."/>
            <person name="Castelle C.J."/>
            <person name="Probst A.J."/>
            <person name="Thomas B.C."/>
            <person name="Singh A."/>
            <person name="Wilkins M.J."/>
            <person name="Karaoz U."/>
            <person name="Brodie E.L."/>
            <person name="Williams K.H."/>
            <person name="Hubbard S.S."/>
            <person name="Banfield J.F."/>
        </authorList>
    </citation>
    <scope>NUCLEOTIDE SEQUENCE [LARGE SCALE GENOMIC DNA]</scope>
</reference>
<dbReference type="PRINTS" id="PR00335">
    <property type="entry name" value="KUPTAKETRKA"/>
</dbReference>
<dbReference type="InterPro" id="IPR003148">
    <property type="entry name" value="RCK_N"/>
</dbReference>
<feature type="domain" description="RCK N-terminal" evidence="5">
    <location>
        <begin position="1"/>
        <end position="118"/>
    </location>
</feature>
<dbReference type="GO" id="GO:0015079">
    <property type="term" value="F:potassium ion transmembrane transporter activity"/>
    <property type="evidence" value="ECO:0007669"/>
    <property type="project" value="InterPro"/>
</dbReference>
<keyword evidence="2" id="KW-0406">Ion transport</keyword>
<dbReference type="PROSITE" id="PS51201">
    <property type="entry name" value="RCK_N"/>
    <property type="match status" value="1"/>
</dbReference>
<gene>
    <name evidence="7" type="ORF">A2Y75_00155</name>
</gene>
<keyword evidence="4" id="KW-0520">NAD</keyword>
<dbReference type="Pfam" id="PF02254">
    <property type="entry name" value="TrkA_N"/>
    <property type="match status" value="1"/>
</dbReference>
<evidence type="ECO:0000256" key="1">
    <source>
        <dbReference type="ARBA" id="ARBA00017378"/>
    </source>
</evidence>
<dbReference type="InterPro" id="IPR006036">
    <property type="entry name" value="K_uptake_TrkA"/>
</dbReference>
<dbReference type="Gene3D" id="3.30.70.1450">
    <property type="entry name" value="Regulator of K+ conductance, C-terminal domain"/>
    <property type="match status" value="1"/>
</dbReference>
<keyword evidence="2" id="KW-0813">Transport</keyword>
<dbReference type="InterPro" id="IPR036291">
    <property type="entry name" value="NAD(P)-bd_dom_sf"/>
</dbReference>
<evidence type="ECO:0000256" key="3">
    <source>
        <dbReference type="ARBA" id="ARBA00022958"/>
    </source>
</evidence>
<dbReference type="PANTHER" id="PTHR43833">
    <property type="entry name" value="POTASSIUM CHANNEL PROTEIN 2-RELATED-RELATED"/>
    <property type="match status" value="1"/>
</dbReference>
<dbReference type="PROSITE" id="PS51202">
    <property type="entry name" value="RCK_C"/>
    <property type="match status" value="1"/>
</dbReference>
<evidence type="ECO:0000256" key="2">
    <source>
        <dbReference type="ARBA" id="ARBA00022538"/>
    </source>
</evidence>
<protein>
    <recommendedName>
        <fullName evidence="1">Trk system potassium uptake protein TrkA</fullName>
    </recommendedName>
</protein>
<keyword evidence="2" id="KW-0633">Potassium transport</keyword>
<sequence>MHVVIMGCGRVGSRLARRLTKRGHSVAVIDKDPRAFHLLDVDFKGTKVEGVGFDADVLEKAAIKKADVFLAVSSGDNSNFVSCKIAKDIYRVPKVLARIYDPRRAQIYRRMGIPTVAPVAWATAKISDLIFLKQSYSRDTFGSGEVELIEFELPPNLTGRLVRDFEVAGEIHIGSIEREGAAFIPVPGTALIKNDLLNVMVLRSSIPKFKKMFFMD</sequence>
<evidence type="ECO:0000313" key="8">
    <source>
        <dbReference type="Proteomes" id="UP000177876"/>
    </source>
</evidence>
<dbReference type="Gene3D" id="3.40.50.720">
    <property type="entry name" value="NAD(P)-binding Rossmann-like Domain"/>
    <property type="match status" value="1"/>
</dbReference>
<evidence type="ECO:0000313" key="7">
    <source>
        <dbReference type="EMBL" id="OFW58940.1"/>
    </source>
</evidence>
<dbReference type="Proteomes" id="UP000177876">
    <property type="component" value="Unassembled WGS sequence"/>
</dbReference>
<evidence type="ECO:0000259" key="5">
    <source>
        <dbReference type="PROSITE" id="PS51201"/>
    </source>
</evidence>
<dbReference type="SUPFAM" id="SSF116726">
    <property type="entry name" value="TrkA C-terminal domain-like"/>
    <property type="match status" value="1"/>
</dbReference>